<dbReference type="RefSeq" id="WP_346248431.1">
    <property type="nucleotide sequence ID" value="NZ_JBDIZK010000013.1"/>
</dbReference>
<feature type="region of interest" description="Disordered" evidence="1">
    <location>
        <begin position="76"/>
        <end position="101"/>
    </location>
</feature>
<feature type="compositionally biased region" description="Polar residues" evidence="1">
    <location>
        <begin position="79"/>
        <end position="88"/>
    </location>
</feature>
<accession>A0ABV0BCY8</accession>
<gene>
    <name evidence="2" type="ORF">TPR58_19600</name>
</gene>
<protein>
    <submittedName>
        <fullName evidence="2">Uncharacterized protein</fullName>
    </submittedName>
</protein>
<evidence type="ECO:0000313" key="2">
    <source>
        <dbReference type="EMBL" id="MEN3749389.1"/>
    </source>
</evidence>
<sequence length="113" mass="12172">MPLFIAALLLTATPIATEDWVVLDDENGSTISLDRASIQANGTERSFRIRLVSPEENGVIDAVADCTQGWIEPRHTELTKNGTTSSQDYEPGAERVAPTDPLAKKMLATACGK</sequence>
<evidence type="ECO:0000313" key="3">
    <source>
        <dbReference type="Proteomes" id="UP001427805"/>
    </source>
</evidence>
<dbReference type="Proteomes" id="UP001427805">
    <property type="component" value="Unassembled WGS sequence"/>
</dbReference>
<keyword evidence="3" id="KW-1185">Reference proteome</keyword>
<organism evidence="2 3">
    <name type="scientific">Sphingomonas rustica</name>
    <dbReference type="NCBI Taxonomy" id="3103142"/>
    <lineage>
        <taxon>Bacteria</taxon>
        <taxon>Pseudomonadati</taxon>
        <taxon>Pseudomonadota</taxon>
        <taxon>Alphaproteobacteria</taxon>
        <taxon>Sphingomonadales</taxon>
        <taxon>Sphingomonadaceae</taxon>
        <taxon>Sphingomonas</taxon>
    </lineage>
</organism>
<comment type="caution">
    <text evidence="2">The sequence shown here is derived from an EMBL/GenBank/DDBJ whole genome shotgun (WGS) entry which is preliminary data.</text>
</comment>
<proteinExistence type="predicted"/>
<name>A0ABV0BCY8_9SPHN</name>
<evidence type="ECO:0000256" key="1">
    <source>
        <dbReference type="SAM" id="MobiDB-lite"/>
    </source>
</evidence>
<reference evidence="2 3" key="1">
    <citation type="submission" date="2024-05" db="EMBL/GenBank/DDBJ databases">
        <title>Sphingomonas sp. HF-S3 16S ribosomal RNA gene Genome sequencing and assembly.</title>
        <authorList>
            <person name="Lee H."/>
        </authorList>
    </citation>
    <scope>NUCLEOTIDE SEQUENCE [LARGE SCALE GENOMIC DNA]</scope>
    <source>
        <strain evidence="2 3">HF-S3</strain>
    </source>
</reference>
<dbReference type="EMBL" id="JBDIZK010000013">
    <property type="protein sequence ID" value="MEN3749389.1"/>
    <property type="molecule type" value="Genomic_DNA"/>
</dbReference>